<evidence type="ECO:0000256" key="5">
    <source>
        <dbReference type="SAM" id="Phobius"/>
    </source>
</evidence>
<dbReference type="Pfam" id="PF01699">
    <property type="entry name" value="Na_Ca_ex"/>
    <property type="match status" value="2"/>
</dbReference>
<dbReference type="RefSeq" id="WP_338685622.1">
    <property type="nucleotide sequence ID" value="NZ_AP024702.1"/>
</dbReference>
<reference evidence="7 8" key="1">
    <citation type="submission" date="2021-06" db="EMBL/GenBank/DDBJ databases">
        <title>Complete genome of Haloferula helveola possessing various polysaccharide degrading enzymes.</title>
        <authorList>
            <person name="Takami H."/>
            <person name="Huang C."/>
            <person name="Hamasaki K."/>
        </authorList>
    </citation>
    <scope>NUCLEOTIDE SEQUENCE [LARGE SCALE GENOMIC DNA]</scope>
    <source>
        <strain evidence="7 8">CN-1</strain>
    </source>
</reference>
<dbReference type="InterPro" id="IPR044880">
    <property type="entry name" value="NCX_ion-bd_dom_sf"/>
</dbReference>
<feature type="transmembrane region" description="Helical" evidence="5">
    <location>
        <begin position="180"/>
        <end position="197"/>
    </location>
</feature>
<comment type="subcellular location">
    <subcellularLocation>
        <location evidence="1">Membrane</location>
        <topology evidence="1">Multi-pass membrane protein</topology>
    </subcellularLocation>
</comment>
<name>A0ABN6H678_9BACT</name>
<feature type="domain" description="Sodium/calcium exchanger membrane region" evidence="6">
    <location>
        <begin position="7"/>
        <end position="148"/>
    </location>
</feature>
<dbReference type="PANTHER" id="PTHR10846:SF8">
    <property type="entry name" value="INNER MEMBRANE PROTEIN YRBG"/>
    <property type="match status" value="1"/>
</dbReference>
<evidence type="ECO:0000313" key="7">
    <source>
        <dbReference type="EMBL" id="BCX49150.1"/>
    </source>
</evidence>
<organism evidence="7 8">
    <name type="scientific">Haloferula helveola</name>
    <dbReference type="NCBI Taxonomy" id="490095"/>
    <lineage>
        <taxon>Bacteria</taxon>
        <taxon>Pseudomonadati</taxon>
        <taxon>Verrucomicrobiota</taxon>
        <taxon>Verrucomicrobiia</taxon>
        <taxon>Verrucomicrobiales</taxon>
        <taxon>Verrucomicrobiaceae</taxon>
        <taxon>Haloferula</taxon>
    </lineage>
</organism>
<evidence type="ECO:0000256" key="4">
    <source>
        <dbReference type="ARBA" id="ARBA00023136"/>
    </source>
</evidence>
<keyword evidence="8" id="KW-1185">Reference proteome</keyword>
<evidence type="ECO:0000256" key="1">
    <source>
        <dbReference type="ARBA" id="ARBA00004141"/>
    </source>
</evidence>
<dbReference type="NCBIfam" id="TIGR00367">
    <property type="entry name" value="calcium/sodium antiporter"/>
    <property type="match status" value="1"/>
</dbReference>
<protein>
    <submittedName>
        <fullName evidence="7">Sodium:calcium antiporter</fullName>
    </submittedName>
</protein>
<feature type="transmembrane region" description="Helical" evidence="5">
    <location>
        <begin position="37"/>
        <end position="60"/>
    </location>
</feature>
<evidence type="ECO:0000259" key="6">
    <source>
        <dbReference type="Pfam" id="PF01699"/>
    </source>
</evidence>
<keyword evidence="3 5" id="KW-1133">Transmembrane helix</keyword>
<feature type="transmembrane region" description="Helical" evidence="5">
    <location>
        <begin position="107"/>
        <end position="124"/>
    </location>
</feature>
<proteinExistence type="predicted"/>
<dbReference type="EMBL" id="AP024702">
    <property type="protein sequence ID" value="BCX49150.1"/>
    <property type="molecule type" value="Genomic_DNA"/>
</dbReference>
<sequence>MELLPHVGWLVLGLALLSFGADWMVRGASELALRARVKPLVVGLTVVAFGTSAPELLVSLKANLDPNTQADIAVGNVVGSNICNIALLLGIAALIRPLTVSSQVVRRELPILLVVTGGFVAMIIDGKLDRWEGVVMFCGIVFYVIHSIRLARSTPEDPALADVPEEALAHAGESGLAPTLKSLGWVVLGLAGLIYGADRLVTSGVTIARVLNVPELVIGLTMVAIGTSLPELATTIAASRKGQTDIIAGNLIGSNLFNILAVMGLTSAVKALVVESLNTIDVVVMCGFTLLLVPFLMRGHRLNRIEGGILLVGYLTYCVWLVKPEWFGVTG</sequence>
<feature type="domain" description="Sodium/calcium exchanger membrane region" evidence="6">
    <location>
        <begin position="182"/>
        <end position="322"/>
    </location>
</feature>
<feature type="transmembrane region" description="Helical" evidence="5">
    <location>
        <begin position="304"/>
        <end position="322"/>
    </location>
</feature>
<keyword evidence="4 5" id="KW-0472">Membrane</keyword>
<feature type="transmembrane region" description="Helical" evidence="5">
    <location>
        <begin position="251"/>
        <end position="273"/>
    </location>
</feature>
<gene>
    <name evidence="7" type="primary">yrbG_2</name>
    <name evidence="7" type="ORF">HAHE_30580</name>
</gene>
<feature type="transmembrane region" description="Helical" evidence="5">
    <location>
        <begin position="279"/>
        <end position="297"/>
    </location>
</feature>
<evidence type="ECO:0000256" key="3">
    <source>
        <dbReference type="ARBA" id="ARBA00022989"/>
    </source>
</evidence>
<dbReference type="Proteomes" id="UP001374893">
    <property type="component" value="Chromosome"/>
</dbReference>
<dbReference type="InterPro" id="IPR004481">
    <property type="entry name" value="K/Na/Ca-exchanger"/>
</dbReference>
<feature type="transmembrane region" description="Helical" evidence="5">
    <location>
        <begin position="72"/>
        <end position="95"/>
    </location>
</feature>
<dbReference type="PANTHER" id="PTHR10846">
    <property type="entry name" value="SODIUM/POTASSIUM/CALCIUM EXCHANGER"/>
    <property type="match status" value="1"/>
</dbReference>
<accession>A0ABN6H678</accession>
<feature type="transmembrane region" description="Helical" evidence="5">
    <location>
        <begin position="6"/>
        <end position="25"/>
    </location>
</feature>
<feature type="transmembrane region" description="Helical" evidence="5">
    <location>
        <begin position="130"/>
        <end position="148"/>
    </location>
</feature>
<dbReference type="InterPro" id="IPR004837">
    <property type="entry name" value="NaCa_Exmemb"/>
</dbReference>
<evidence type="ECO:0000256" key="2">
    <source>
        <dbReference type="ARBA" id="ARBA00022692"/>
    </source>
</evidence>
<keyword evidence="2 5" id="KW-0812">Transmembrane</keyword>
<dbReference type="Gene3D" id="1.20.1420.30">
    <property type="entry name" value="NCX, central ion-binding region"/>
    <property type="match status" value="1"/>
</dbReference>
<evidence type="ECO:0000313" key="8">
    <source>
        <dbReference type="Proteomes" id="UP001374893"/>
    </source>
</evidence>